<dbReference type="Gene3D" id="1.10.357.10">
    <property type="entry name" value="Tetracycline Repressor, domain 2"/>
    <property type="match status" value="1"/>
</dbReference>
<dbReference type="PANTHER" id="PTHR30055:SF234">
    <property type="entry name" value="HTH-TYPE TRANSCRIPTIONAL REGULATOR BETI"/>
    <property type="match status" value="1"/>
</dbReference>
<name>A0ABR5IDL0_9ACTN</name>
<evidence type="ECO:0000256" key="4">
    <source>
        <dbReference type="PROSITE-ProRule" id="PRU00335"/>
    </source>
</evidence>
<keyword evidence="7" id="KW-1185">Reference proteome</keyword>
<evidence type="ECO:0000259" key="5">
    <source>
        <dbReference type="PROSITE" id="PS50977"/>
    </source>
</evidence>
<dbReference type="RefSeq" id="WP_049698779.1">
    <property type="nucleotide sequence ID" value="NZ_LDTZ01000016.1"/>
</dbReference>
<keyword evidence="2 4" id="KW-0238">DNA-binding</keyword>
<evidence type="ECO:0000256" key="1">
    <source>
        <dbReference type="ARBA" id="ARBA00023015"/>
    </source>
</evidence>
<sequence length="219" mass="24005">MPAARSLQLDEIVEAAIRILEQDGPQSLSMRRLASDMGTKPMTLYNYVPNKAALLGLALNDVAARIPWAEPTGAPRDRMIAVAVDMYEKMRSIGWVVSILREGIIVGTPALALADAFLSAASELGLDDGAALDTWRAVWYLVASELQWQDTLSRRSPDEVSWHQSIDDSDLTEFPTVSRLLPDWAGHSADFDIRDAITAQVDGALAQRSTRRRASTPSD</sequence>
<protein>
    <submittedName>
        <fullName evidence="6">TetR family transcriptional regulator</fullName>
    </submittedName>
</protein>
<dbReference type="SUPFAM" id="SSF46689">
    <property type="entry name" value="Homeodomain-like"/>
    <property type="match status" value="1"/>
</dbReference>
<dbReference type="InterPro" id="IPR036271">
    <property type="entry name" value="Tet_transcr_reg_TetR-rel_C_sf"/>
</dbReference>
<dbReference type="SUPFAM" id="SSF48498">
    <property type="entry name" value="Tetracyclin repressor-like, C-terminal domain"/>
    <property type="match status" value="1"/>
</dbReference>
<dbReference type="InterPro" id="IPR009057">
    <property type="entry name" value="Homeodomain-like_sf"/>
</dbReference>
<feature type="domain" description="HTH tetR-type" evidence="5">
    <location>
        <begin position="6"/>
        <end position="66"/>
    </location>
</feature>
<keyword evidence="3" id="KW-0804">Transcription</keyword>
<dbReference type="InterPro" id="IPR050109">
    <property type="entry name" value="HTH-type_TetR-like_transc_reg"/>
</dbReference>
<reference evidence="6 7" key="1">
    <citation type="submission" date="2015-05" db="EMBL/GenBank/DDBJ databases">
        <title>Draft genome sequence of the bacterium Gordonia jacobaea a new member of the Gordonia genus.</title>
        <authorList>
            <person name="Jimenez-Galisteo G."/>
            <person name="Dominguez A."/>
            <person name="Munoz E."/>
            <person name="Vinas M."/>
        </authorList>
    </citation>
    <scope>NUCLEOTIDE SEQUENCE [LARGE SCALE GENOMIC DNA]</scope>
    <source>
        <strain evidence="7">mv1</strain>
    </source>
</reference>
<dbReference type="Proteomes" id="UP000037247">
    <property type="component" value="Unassembled WGS sequence"/>
</dbReference>
<evidence type="ECO:0000313" key="7">
    <source>
        <dbReference type="Proteomes" id="UP000037247"/>
    </source>
</evidence>
<dbReference type="PROSITE" id="PS50977">
    <property type="entry name" value="HTH_TETR_2"/>
    <property type="match status" value="1"/>
</dbReference>
<dbReference type="PANTHER" id="PTHR30055">
    <property type="entry name" value="HTH-TYPE TRANSCRIPTIONAL REGULATOR RUTR"/>
    <property type="match status" value="1"/>
</dbReference>
<evidence type="ECO:0000256" key="3">
    <source>
        <dbReference type="ARBA" id="ARBA00023163"/>
    </source>
</evidence>
<dbReference type="EMBL" id="LDTZ01000016">
    <property type="protein sequence ID" value="KNA91451.1"/>
    <property type="molecule type" value="Genomic_DNA"/>
</dbReference>
<evidence type="ECO:0000256" key="2">
    <source>
        <dbReference type="ARBA" id="ARBA00023125"/>
    </source>
</evidence>
<keyword evidence="1" id="KW-0805">Transcription regulation</keyword>
<feature type="DNA-binding region" description="H-T-H motif" evidence="4">
    <location>
        <begin position="29"/>
        <end position="48"/>
    </location>
</feature>
<accession>A0ABR5IDL0</accession>
<comment type="caution">
    <text evidence="6">The sequence shown here is derived from an EMBL/GenBank/DDBJ whole genome shotgun (WGS) entry which is preliminary data.</text>
</comment>
<gene>
    <name evidence="6" type="ORF">ABW18_09600</name>
</gene>
<dbReference type="Pfam" id="PF00440">
    <property type="entry name" value="TetR_N"/>
    <property type="match status" value="1"/>
</dbReference>
<proteinExistence type="predicted"/>
<evidence type="ECO:0000313" key="6">
    <source>
        <dbReference type="EMBL" id="KNA91451.1"/>
    </source>
</evidence>
<organism evidence="6 7">
    <name type="scientific">Gordonia jacobaea</name>
    <dbReference type="NCBI Taxonomy" id="122202"/>
    <lineage>
        <taxon>Bacteria</taxon>
        <taxon>Bacillati</taxon>
        <taxon>Actinomycetota</taxon>
        <taxon>Actinomycetes</taxon>
        <taxon>Mycobacteriales</taxon>
        <taxon>Gordoniaceae</taxon>
        <taxon>Gordonia</taxon>
    </lineage>
</organism>
<dbReference type="InterPro" id="IPR001647">
    <property type="entry name" value="HTH_TetR"/>
</dbReference>